<dbReference type="Proteomes" id="UP000675940">
    <property type="component" value="Unassembled WGS sequence"/>
</dbReference>
<evidence type="ECO:0000313" key="1">
    <source>
        <dbReference type="EMBL" id="MBP0483975.1"/>
    </source>
</evidence>
<sequence length="97" mass="10806">MTDKNRQDGRLFDGEAFVRWVLLALAELRSAKAEKCRPSHFLNEDGVRSSANRVGRMIKNPDAVTLAKAGRLEAEIREEASRVGVSLPDRLTRKDAA</sequence>
<dbReference type="AlphaFoldDB" id="A0A940MQI3"/>
<dbReference type="EMBL" id="JAGISH010000009">
    <property type="protein sequence ID" value="MBP0483975.1"/>
    <property type="molecule type" value="Genomic_DNA"/>
</dbReference>
<organism evidence="1 2">
    <name type="scientific">Sagittula salina</name>
    <dbReference type="NCBI Taxonomy" id="2820268"/>
    <lineage>
        <taxon>Bacteria</taxon>
        <taxon>Pseudomonadati</taxon>
        <taxon>Pseudomonadota</taxon>
        <taxon>Alphaproteobacteria</taxon>
        <taxon>Rhodobacterales</taxon>
        <taxon>Roseobacteraceae</taxon>
        <taxon>Sagittula</taxon>
    </lineage>
</organism>
<dbReference type="RefSeq" id="WP_209361925.1">
    <property type="nucleotide sequence ID" value="NZ_JAGISH010000009.1"/>
</dbReference>
<gene>
    <name evidence="1" type="ORF">J5474_15955</name>
</gene>
<comment type="caution">
    <text evidence="1">The sequence shown here is derived from an EMBL/GenBank/DDBJ whole genome shotgun (WGS) entry which is preliminary data.</text>
</comment>
<protein>
    <submittedName>
        <fullName evidence="1">Uncharacterized protein</fullName>
    </submittedName>
</protein>
<keyword evidence="2" id="KW-1185">Reference proteome</keyword>
<evidence type="ECO:0000313" key="2">
    <source>
        <dbReference type="Proteomes" id="UP000675940"/>
    </source>
</evidence>
<reference evidence="1" key="1">
    <citation type="submission" date="2021-03" db="EMBL/GenBank/DDBJ databases">
        <title>Sagittula salina sp. nov. strain M10.9X isolated from the marine waste.</title>
        <authorList>
            <person name="Satari L."/>
            <person name="Molina-Menor E."/>
            <person name="Vidal-Verdu A."/>
            <person name="Pascual J."/>
            <person name="Pereto J."/>
            <person name="Porcar M."/>
        </authorList>
    </citation>
    <scope>NUCLEOTIDE SEQUENCE</scope>
    <source>
        <strain evidence="1">M10.9X</strain>
    </source>
</reference>
<accession>A0A940MQI3</accession>
<proteinExistence type="predicted"/>
<name>A0A940MQI3_9RHOB</name>